<comment type="similarity">
    <text evidence="1">Belongs to the TfdA dioxygenase family.</text>
</comment>
<evidence type="ECO:0000313" key="8">
    <source>
        <dbReference type="Proteomes" id="UP000071641"/>
    </source>
</evidence>
<keyword evidence="4 7" id="KW-0560">Oxidoreductase</keyword>
<keyword evidence="5" id="KW-0408">Iron</keyword>
<dbReference type="Pfam" id="PF02668">
    <property type="entry name" value="TauD"/>
    <property type="match status" value="1"/>
</dbReference>
<evidence type="ECO:0000313" key="7">
    <source>
        <dbReference type="EMBL" id="CZF78550.1"/>
    </source>
</evidence>
<gene>
    <name evidence="7" type="primary">tauD</name>
    <name evidence="7" type="ORF">GCE9029_00910</name>
</gene>
<feature type="domain" description="TauD/TfdA-like" evidence="6">
    <location>
        <begin position="5"/>
        <end position="267"/>
    </location>
</feature>
<keyword evidence="3 7" id="KW-0223">Dioxygenase</keyword>
<accession>A0A128EWI1</accession>
<dbReference type="EC" id="1.14.11.17" evidence="7"/>
<dbReference type="Gene3D" id="3.60.130.10">
    <property type="entry name" value="Clavaminate synthase-like"/>
    <property type="match status" value="1"/>
</dbReference>
<dbReference type="AlphaFoldDB" id="A0A128EWI1"/>
<protein>
    <submittedName>
        <fullName evidence="7">Alpha-ketoglutarate-dependent taurine dioxygenase</fullName>
        <ecNumber evidence="7">1.14.11.17</ecNumber>
    </submittedName>
</protein>
<keyword evidence="2" id="KW-0479">Metal-binding</keyword>
<proteinExistence type="inferred from homology"/>
<evidence type="ECO:0000256" key="1">
    <source>
        <dbReference type="ARBA" id="ARBA00005896"/>
    </source>
</evidence>
<sequence length="282" mass="31645">MEVIPCNTTIGAVISGVDLARCDAQTFEGVYQAFLKHKVVFFRDQFLSPESQLRLAARFGELEAPHPFFPHVFAYPQVSEIETTLGNPPGKSYWHTDMTWQSAPPKCSVLCAQHLPDEGGDTIWVNMEAVYASLSEKLKQRLDGKTAMHAVHGFAGSRFDDVGSGGESLVDNISKDMKAVHHPIVVKHPETGNPTLYLNEQFTRSLDDKYLEDEGVTLTDLFARSHAADFQVRFQWQEGSVAIWDNRCTQHFAVTDYGDKPRKLHRVVVKGTEPKAYLLNHV</sequence>
<dbReference type="InterPro" id="IPR042098">
    <property type="entry name" value="TauD-like_sf"/>
</dbReference>
<dbReference type="InterPro" id="IPR051323">
    <property type="entry name" value="AtsK-like"/>
</dbReference>
<evidence type="ECO:0000256" key="3">
    <source>
        <dbReference type="ARBA" id="ARBA00022964"/>
    </source>
</evidence>
<dbReference type="GO" id="GO:0005737">
    <property type="term" value="C:cytoplasm"/>
    <property type="evidence" value="ECO:0007669"/>
    <property type="project" value="TreeGrafter"/>
</dbReference>
<dbReference type="EMBL" id="FIZX01000001">
    <property type="protein sequence ID" value="CZF78550.1"/>
    <property type="molecule type" value="Genomic_DNA"/>
</dbReference>
<dbReference type="OrthoDB" id="581608at2"/>
<evidence type="ECO:0000256" key="5">
    <source>
        <dbReference type="ARBA" id="ARBA00023004"/>
    </source>
</evidence>
<dbReference type="InterPro" id="IPR003819">
    <property type="entry name" value="TauD/TfdA-like"/>
</dbReference>
<dbReference type="PANTHER" id="PTHR30468">
    <property type="entry name" value="ALPHA-KETOGLUTARATE-DEPENDENT SULFONATE DIOXYGENASE"/>
    <property type="match status" value="1"/>
</dbReference>
<reference evidence="8" key="1">
    <citation type="submission" date="2016-02" db="EMBL/GenBank/DDBJ databases">
        <authorList>
            <person name="Rodrigo-Torres Lidia"/>
            <person name="Arahal R.David."/>
        </authorList>
    </citation>
    <scope>NUCLEOTIDE SEQUENCE [LARGE SCALE GENOMIC DNA]</scope>
    <source>
        <strain evidence="8">CECT 9029</strain>
    </source>
</reference>
<dbReference type="STRING" id="1796497.GCE9029_00910"/>
<dbReference type="PANTHER" id="PTHR30468:SF1">
    <property type="entry name" value="ALPHA-KETOGLUTARATE-DEPENDENT SULFONATE DIOXYGENASE"/>
    <property type="match status" value="1"/>
</dbReference>
<evidence type="ECO:0000256" key="2">
    <source>
        <dbReference type="ARBA" id="ARBA00022723"/>
    </source>
</evidence>
<dbReference type="SUPFAM" id="SSF51197">
    <property type="entry name" value="Clavaminate synthase-like"/>
    <property type="match status" value="1"/>
</dbReference>
<organism evidence="7 8">
    <name type="scientific">Grimontia celer</name>
    <dbReference type="NCBI Taxonomy" id="1796497"/>
    <lineage>
        <taxon>Bacteria</taxon>
        <taxon>Pseudomonadati</taxon>
        <taxon>Pseudomonadota</taxon>
        <taxon>Gammaproteobacteria</taxon>
        <taxon>Vibrionales</taxon>
        <taxon>Vibrionaceae</taxon>
        <taxon>Grimontia</taxon>
    </lineage>
</organism>
<evidence type="ECO:0000259" key="6">
    <source>
        <dbReference type="Pfam" id="PF02668"/>
    </source>
</evidence>
<name>A0A128EWI1_9GAMM</name>
<dbReference type="GO" id="GO:0046872">
    <property type="term" value="F:metal ion binding"/>
    <property type="evidence" value="ECO:0007669"/>
    <property type="project" value="UniProtKB-KW"/>
</dbReference>
<dbReference type="RefSeq" id="WP_062661222.1">
    <property type="nucleotide sequence ID" value="NZ_FIZX01000001.1"/>
</dbReference>
<evidence type="ECO:0000256" key="4">
    <source>
        <dbReference type="ARBA" id="ARBA00023002"/>
    </source>
</evidence>
<keyword evidence="8" id="KW-1185">Reference proteome</keyword>
<dbReference type="GO" id="GO:0000908">
    <property type="term" value="F:taurine dioxygenase activity"/>
    <property type="evidence" value="ECO:0007669"/>
    <property type="project" value="UniProtKB-EC"/>
</dbReference>
<dbReference type="Proteomes" id="UP000071641">
    <property type="component" value="Unassembled WGS sequence"/>
</dbReference>